<dbReference type="Gene3D" id="3.40.50.11340">
    <property type="match status" value="1"/>
</dbReference>
<proteinExistence type="inferred from homology"/>
<dbReference type="GO" id="GO:0042546">
    <property type="term" value="P:cell wall biogenesis"/>
    <property type="evidence" value="ECO:0007669"/>
    <property type="project" value="InterPro"/>
</dbReference>
<dbReference type="GO" id="GO:0071555">
    <property type="term" value="P:cell wall organization"/>
    <property type="evidence" value="ECO:0007669"/>
    <property type="project" value="UniProtKB-KW"/>
</dbReference>
<evidence type="ECO:0000256" key="4">
    <source>
        <dbReference type="ARBA" id="ARBA00023180"/>
    </source>
</evidence>
<keyword evidence="4" id="KW-0325">Glycoprotein</keyword>
<dbReference type="AlphaFoldDB" id="A0A7S4NUD9"/>
<dbReference type="InterPro" id="IPR004938">
    <property type="entry name" value="XG_FTase"/>
</dbReference>
<keyword evidence="2" id="KW-0328">Glycosyltransferase</keyword>
<comment type="similarity">
    <text evidence="1">Belongs to the glycosyltransferase 37 family.</text>
</comment>
<accession>A0A7S4NUD9</accession>
<dbReference type="Pfam" id="PF03254">
    <property type="entry name" value="XG_FTase"/>
    <property type="match status" value="1"/>
</dbReference>
<organism evidence="6">
    <name type="scientific">Guillardia theta</name>
    <name type="common">Cryptophyte</name>
    <name type="synonym">Cryptomonas phi</name>
    <dbReference type="NCBI Taxonomy" id="55529"/>
    <lineage>
        <taxon>Eukaryota</taxon>
        <taxon>Cryptophyceae</taxon>
        <taxon>Pyrenomonadales</taxon>
        <taxon>Geminigeraceae</taxon>
        <taxon>Guillardia</taxon>
    </lineage>
</organism>
<dbReference type="EMBL" id="HBKN01025182">
    <property type="protein sequence ID" value="CAE2307781.1"/>
    <property type="molecule type" value="Transcribed_RNA"/>
</dbReference>
<evidence type="ECO:0000256" key="5">
    <source>
        <dbReference type="ARBA" id="ARBA00023316"/>
    </source>
</evidence>
<dbReference type="GO" id="GO:0016020">
    <property type="term" value="C:membrane"/>
    <property type="evidence" value="ECO:0007669"/>
    <property type="project" value="InterPro"/>
</dbReference>
<evidence type="ECO:0000256" key="1">
    <source>
        <dbReference type="ARBA" id="ARBA00010481"/>
    </source>
</evidence>
<evidence type="ECO:0000313" key="6">
    <source>
        <dbReference type="EMBL" id="CAE2307781.1"/>
    </source>
</evidence>
<evidence type="ECO:0000256" key="3">
    <source>
        <dbReference type="ARBA" id="ARBA00022679"/>
    </source>
</evidence>
<name>A0A7S4NUD9_GUITH</name>
<protein>
    <submittedName>
        <fullName evidence="6">Uncharacterized protein</fullName>
    </submittedName>
</protein>
<evidence type="ECO:0000256" key="2">
    <source>
        <dbReference type="ARBA" id="ARBA00022676"/>
    </source>
</evidence>
<reference evidence="6" key="1">
    <citation type="submission" date="2021-01" db="EMBL/GenBank/DDBJ databases">
        <authorList>
            <person name="Corre E."/>
            <person name="Pelletier E."/>
            <person name="Niang G."/>
            <person name="Scheremetjew M."/>
            <person name="Finn R."/>
            <person name="Kale V."/>
            <person name="Holt S."/>
            <person name="Cochrane G."/>
            <person name="Meng A."/>
            <person name="Brown T."/>
            <person name="Cohen L."/>
        </authorList>
    </citation>
    <scope>NUCLEOTIDE SEQUENCE</scope>
    <source>
        <strain evidence="6">CCMP 2712</strain>
    </source>
</reference>
<gene>
    <name evidence="6" type="ORF">GTHE00462_LOCUS19585</name>
</gene>
<keyword evidence="3" id="KW-0808">Transferase</keyword>
<sequence length="400" mass="44500">MRIEWQDLDVNGDWLSGYSKIHEGIISGTFPAHRRRFAVWTCSELNVPVSPESTARCAGLANRLLGIISAFLYAILTERALIIEWPGDEASHLANFLYSPYLRWNATRSTWSHLDAISLDTRVGSGRSGWLGVRRELRTFHWLNDHKASVVKLTLLEGYFDDLLQNPNLAAACLYGLNLKTSDEVLGRLGRILFHAHNSLDDDIMARSVGSTFRLGVQIRIGMFEAGAMGIGMTELERFRVKLLKVLAKLSQKHSSTLIVLACDSLEAIALAKSWNLNVNGMTVRISSSSSAIGSVDFNQSSAIMASTIFDFWSLAVCDEVLVSVPSTFGLVARLLNLTGSVEHFAFLRSDWEAVLWNKYAAIMAEDEHVDYKRIFGRAFCSTVGWTGDLCLHEEVDFGT</sequence>
<dbReference type="GO" id="GO:0008107">
    <property type="term" value="F:galactoside 2-alpha-L-fucosyltransferase activity"/>
    <property type="evidence" value="ECO:0007669"/>
    <property type="project" value="InterPro"/>
</dbReference>
<keyword evidence="5" id="KW-0961">Cell wall biogenesis/degradation</keyword>